<dbReference type="KEGG" id="halg:HUG10_05285"/>
<protein>
    <submittedName>
        <fullName evidence="2">Helix-turn-helix transcriptional regulator</fullName>
    </submittedName>
</protein>
<evidence type="ECO:0000313" key="3">
    <source>
        <dbReference type="Proteomes" id="UP000509750"/>
    </source>
</evidence>
<proteinExistence type="predicted"/>
<evidence type="ECO:0000313" key="2">
    <source>
        <dbReference type="EMBL" id="QLG26987.1"/>
    </source>
</evidence>
<dbReference type="EMBL" id="CP058529">
    <property type="protein sequence ID" value="QLG26987.1"/>
    <property type="molecule type" value="Genomic_DNA"/>
</dbReference>
<feature type="region of interest" description="Disordered" evidence="1">
    <location>
        <begin position="34"/>
        <end position="60"/>
    </location>
</feature>
<dbReference type="RefSeq" id="WP_179168562.1">
    <property type="nucleotide sequence ID" value="NZ_CP058529.1"/>
</dbReference>
<organism evidence="2 3">
    <name type="scientific">Halorarum halophilum</name>
    <dbReference type="NCBI Taxonomy" id="2743090"/>
    <lineage>
        <taxon>Archaea</taxon>
        <taxon>Methanobacteriati</taxon>
        <taxon>Methanobacteriota</taxon>
        <taxon>Stenosarchaea group</taxon>
        <taxon>Halobacteria</taxon>
        <taxon>Halobacteriales</taxon>
        <taxon>Haloferacaceae</taxon>
        <taxon>Halorarum</taxon>
    </lineage>
</organism>
<dbReference type="Gene3D" id="1.10.10.10">
    <property type="entry name" value="Winged helix-like DNA-binding domain superfamily/Winged helix DNA-binding domain"/>
    <property type="match status" value="1"/>
</dbReference>
<evidence type="ECO:0000256" key="1">
    <source>
        <dbReference type="SAM" id="MobiDB-lite"/>
    </source>
</evidence>
<dbReference type="GeneID" id="56028224"/>
<accession>A0A7D5GK35</accession>
<dbReference type="AlphaFoldDB" id="A0A7D5GK35"/>
<reference evidence="2 3" key="1">
    <citation type="submission" date="2020-07" db="EMBL/GenBank/DDBJ databases">
        <title>Gai3-2, isolated from salt lake.</title>
        <authorList>
            <person name="Cui H."/>
            <person name="Shi X."/>
        </authorList>
    </citation>
    <scope>NUCLEOTIDE SEQUENCE [LARGE SCALE GENOMIC DNA]</scope>
    <source>
        <strain evidence="2 3">Gai3-2</strain>
    </source>
</reference>
<dbReference type="Proteomes" id="UP000509750">
    <property type="component" value="Chromosome"/>
</dbReference>
<name>A0A7D5GK35_9EURY</name>
<dbReference type="InterPro" id="IPR036388">
    <property type="entry name" value="WH-like_DNA-bd_sf"/>
</dbReference>
<keyword evidence="3" id="KW-1185">Reference proteome</keyword>
<gene>
    <name evidence="2" type="ORF">HUG10_05285</name>
</gene>
<sequence length="115" mass="12807">MTRTKTLLGTGVSQLDRLFTCLSHPNRRRILTTLAESGPRGEDGQASISLDPNDGGLEVPDGDLAPLERAGFVSWDRRSGTVTRGPNFETVRPFISLVREHREELPEDWPEPVVR</sequence>
<dbReference type="OrthoDB" id="247722at2157"/>